<evidence type="ECO:0000256" key="2">
    <source>
        <dbReference type="ARBA" id="ARBA00022764"/>
    </source>
</evidence>
<keyword evidence="6" id="KW-1185">Reference proteome</keyword>
<dbReference type="InterPro" id="IPR010486">
    <property type="entry name" value="HNS-dep_expression_A/B"/>
</dbReference>
<gene>
    <name evidence="5" type="primary">hdeA</name>
    <name evidence="5" type="ORF">LMG29542_07560</name>
</gene>
<dbReference type="Pfam" id="PF06411">
    <property type="entry name" value="HdeA"/>
    <property type="match status" value="1"/>
</dbReference>
<dbReference type="EMBL" id="CADIKH010000094">
    <property type="protein sequence ID" value="CAB3774011.1"/>
    <property type="molecule type" value="Genomic_DNA"/>
</dbReference>
<keyword evidence="1 4" id="KW-0732">Signal</keyword>
<evidence type="ECO:0000313" key="5">
    <source>
        <dbReference type="EMBL" id="CAB3774011.1"/>
    </source>
</evidence>
<evidence type="ECO:0000256" key="1">
    <source>
        <dbReference type="ARBA" id="ARBA00022729"/>
    </source>
</evidence>
<keyword evidence="2" id="KW-0574">Periplasm</keyword>
<dbReference type="AlphaFoldDB" id="A0A6J5F8A6"/>
<proteinExistence type="predicted"/>
<name>A0A6J5F8A6_9BURK</name>
<accession>A0A6J5F8A6</accession>
<feature type="signal peptide" evidence="4">
    <location>
        <begin position="1"/>
        <end position="17"/>
    </location>
</feature>
<organism evidence="5 6">
    <name type="scientific">Paraburkholderia humisilvae</name>
    <dbReference type="NCBI Taxonomy" id="627669"/>
    <lineage>
        <taxon>Bacteria</taxon>
        <taxon>Pseudomonadati</taxon>
        <taxon>Pseudomonadota</taxon>
        <taxon>Betaproteobacteria</taxon>
        <taxon>Burkholderiales</taxon>
        <taxon>Burkholderiaceae</taxon>
        <taxon>Paraburkholderia</taxon>
    </lineage>
</organism>
<reference evidence="5 6" key="1">
    <citation type="submission" date="2020-04" db="EMBL/GenBank/DDBJ databases">
        <authorList>
            <person name="De Canck E."/>
        </authorList>
    </citation>
    <scope>NUCLEOTIDE SEQUENCE [LARGE SCALE GENOMIC DNA]</scope>
    <source>
        <strain evidence="5 6">LMG 29542</strain>
    </source>
</reference>
<evidence type="ECO:0000313" key="6">
    <source>
        <dbReference type="Proteomes" id="UP000494363"/>
    </source>
</evidence>
<dbReference type="Gene3D" id="1.10.890.10">
    <property type="entry name" value="HNS-dependent expression A"/>
    <property type="match status" value="1"/>
</dbReference>
<protein>
    <submittedName>
        <fullName evidence="5">Acid stress chaperone HdeA</fullName>
    </submittedName>
</protein>
<dbReference type="InterPro" id="IPR036831">
    <property type="entry name" value="HdeA_sf"/>
</dbReference>
<feature type="chain" id="PRO_5027058062" evidence="4">
    <location>
        <begin position="18"/>
        <end position="108"/>
    </location>
</feature>
<dbReference type="Proteomes" id="UP000494363">
    <property type="component" value="Unassembled WGS sequence"/>
</dbReference>
<evidence type="ECO:0000256" key="4">
    <source>
        <dbReference type="SAM" id="SignalP"/>
    </source>
</evidence>
<dbReference type="RefSeq" id="WP_175232833.1">
    <property type="nucleotide sequence ID" value="NZ_CADIKH010000094.1"/>
</dbReference>
<dbReference type="GO" id="GO:0030288">
    <property type="term" value="C:outer membrane-bounded periplasmic space"/>
    <property type="evidence" value="ECO:0007669"/>
    <property type="project" value="InterPro"/>
</dbReference>
<sequence>MKIMNVLIALVCTFSVAAVQAREVKVSPARMSCADFTVVDEAYQPALVYWVAGVDKLGVRETDTFVVDTAHPVSETVVEECKNDPQAPFMSKVRSLIIAKKVSLLEHH</sequence>
<dbReference type="InterPro" id="IPR038303">
    <property type="entry name" value="HdeA/HdeB_sf"/>
</dbReference>
<keyword evidence="3" id="KW-0143">Chaperone</keyword>
<dbReference type="SUPFAM" id="SSF47752">
    <property type="entry name" value="Protein HNS-dependent expression A, HdeA"/>
    <property type="match status" value="1"/>
</dbReference>
<evidence type="ECO:0000256" key="3">
    <source>
        <dbReference type="ARBA" id="ARBA00023186"/>
    </source>
</evidence>
<dbReference type="GO" id="GO:0071468">
    <property type="term" value="P:cellular response to acidic pH"/>
    <property type="evidence" value="ECO:0007669"/>
    <property type="project" value="InterPro"/>
</dbReference>